<evidence type="ECO:0000256" key="7">
    <source>
        <dbReference type="RuleBase" id="RU364114"/>
    </source>
</evidence>
<keyword evidence="9" id="KW-1185">Reference proteome</keyword>
<evidence type="ECO:0000256" key="4">
    <source>
        <dbReference type="ARBA" id="ARBA00022679"/>
    </source>
</evidence>
<comment type="function">
    <text evidence="7">Arginine methyltransferase involved in the assembly or stability of mitochondrial NADH:ubiquinone oxidoreductase complex (complex I).</text>
</comment>
<dbReference type="InterPro" id="IPR029063">
    <property type="entry name" value="SAM-dependent_MTases_sf"/>
</dbReference>
<reference evidence="8" key="1">
    <citation type="submission" date="2022-07" db="EMBL/GenBank/DDBJ databases">
        <title>Genome Sequence of Physisporinus lineatus.</title>
        <authorList>
            <person name="Buettner E."/>
        </authorList>
    </citation>
    <scope>NUCLEOTIDE SEQUENCE</scope>
    <source>
        <strain evidence="8">VT162</strain>
    </source>
</reference>
<accession>A0AAD5V6N3</accession>
<gene>
    <name evidence="8" type="ORF">NLI96_g4686</name>
</gene>
<evidence type="ECO:0000256" key="5">
    <source>
        <dbReference type="ARBA" id="ARBA00023128"/>
    </source>
</evidence>
<dbReference type="GO" id="GO:0032259">
    <property type="term" value="P:methylation"/>
    <property type="evidence" value="ECO:0007669"/>
    <property type="project" value="UniProtKB-KW"/>
</dbReference>
<comment type="caution">
    <text evidence="8">The sequence shown here is derived from an EMBL/GenBank/DDBJ whole genome shotgun (WGS) entry which is preliminary data.</text>
</comment>
<dbReference type="EMBL" id="JANAWD010000141">
    <property type="protein sequence ID" value="KAJ3485802.1"/>
    <property type="molecule type" value="Genomic_DNA"/>
</dbReference>
<evidence type="ECO:0000313" key="9">
    <source>
        <dbReference type="Proteomes" id="UP001212997"/>
    </source>
</evidence>
<keyword evidence="5 7" id="KW-0496">Mitochondrion</keyword>
<keyword evidence="4 7" id="KW-0808">Transferase</keyword>
<dbReference type="EC" id="2.1.1.320" evidence="7"/>
<dbReference type="InterPro" id="IPR003788">
    <property type="entry name" value="NDUFAF7"/>
</dbReference>
<dbReference type="GO" id="GO:0035243">
    <property type="term" value="F:protein-arginine omega-N symmetric methyltransferase activity"/>
    <property type="evidence" value="ECO:0007669"/>
    <property type="project" value="UniProtKB-EC"/>
</dbReference>
<comment type="subcellular location">
    <subcellularLocation>
        <location evidence="1 7">Mitochondrion</location>
    </subcellularLocation>
</comment>
<keyword evidence="3 7" id="KW-0489">Methyltransferase</keyword>
<comment type="similarity">
    <text evidence="2 7">Belongs to the NDUFAF7 family.</text>
</comment>
<dbReference type="GO" id="GO:0005739">
    <property type="term" value="C:mitochondrion"/>
    <property type="evidence" value="ECO:0007669"/>
    <property type="project" value="UniProtKB-SubCell"/>
</dbReference>
<proteinExistence type="inferred from homology"/>
<protein>
    <recommendedName>
        <fullName evidence="7">Protein arginine methyltransferase NDUFAF7</fullName>
        <ecNumber evidence="7">2.1.1.320</ecNumber>
    </recommendedName>
</protein>
<dbReference type="PANTHER" id="PTHR12049">
    <property type="entry name" value="PROTEIN ARGININE METHYLTRANSFERASE NDUFAF7, MITOCHONDRIAL"/>
    <property type="match status" value="1"/>
</dbReference>
<dbReference type="Proteomes" id="UP001212997">
    <property type="component" value="Unassembled WGS sequence"/>
</dbReference>
<dbReference type="InterPro" id="IPR038375">
    <property type="entry name" value="NDUFAF7_sf"/>
</dbReference>
<name>A0AAD5V6N3_9APHY</name>
<dbReference type="Gene3D" id="3.40.50.12710">
    <property type="match status" value="1"/>
</dbReference>
<evidence type="ECO:0000256" key="6">
    <source>
        <dbReference type="ARBA" id="ARBA00048612"/>
    </source>
</evidence>
<evidence type="ECO:0000256" key="1">
    <source>
        <dbReference type="ARBA" id="ARBA00004173"/>
    </source>
</evidence>
<dbReference type="SUPFAM" id="SSF53335">
    <property type="entry name" value="S-adenosyl-L-methionine-dependent methyltransferases"/>
    <property type="match status" value="1"/>
</dbReference>
<dbReference type="AlphaFoldDB" id="A0AAD5V6N3"/>
<dbReference type="Pfam" id="PF02636">
    <property type="entry name" value="Methyltransf_28"/>
    <property type="match status" value="2"/>
</dbReference>
<comment type="catalytic activity">
    <reaction evidence="6 7">
        <text>L-arginyl-[protein] + 2 S-adenosyl-L-methionine = N(omega),N(omega)'-dimethyl-L-arginyl-[protein] + 2 S-adenosyl-L-homocysteine + 2 H(+)</text>
        <dbReference type="Rhea" id="RHEA:48108"/>
        <dbReference type="Rhea" id="RHEA-COMP:10532"/>
        <dbReference type="Rhea" id="RHEA-COMP:11992"/>
        <dbReference type="ChEBI" id="CHEBI:15378"/>
        <dbReference type="ChEBI" id="CHEBI:29965"/>
        <dbReference type="ChEBI" id="CHEBI:57856"/>
        <dbReference type="ChEBI" id="CHEBI:59789"/>
        <dbReference type="ChEBI" id="CHEBI:88221"/>
        <dbReference type="EC" id="2.1.1.320"/>
    </reaction>
</comment>
<evidence type="ECO:0000256" key="2">
    <source>
        <dbReference type="ARBA" id="ARBA00005891"/>
    </source>
</evidence>
<evidence type="ECO:0000313" key="8">
    <source>
        <dbReference type="EMBL" id="KAJ3485802.1"/>
    </source>
</evidence>
<evidence type="ECO:0000256" key="3">
    <source>
        <dbReference type="ARBA" id="ARBA00022603"/>
    </source>
</evidence>
<sequence>MFSLRATRPRPAIIEQYLRFRRVQASFISSTSRKRGPSTKKIPDKINYNPAVSFEDKPDAEHLNFRKVTANDLESLTSPPTEVKMLVRDFIEDSLYNPNYGYFPKQATIFTSKEQMDFGAMRNMDEFQAEVARRYAAYGLDKDGPGRQIWHTPTELFQPWYGQTIAKCLLSEYLLKYFPYGDLVIYEIGAGNGTLAQDILDYIRDEYPDAYDRTRYNIIEISGNLAEMQREKLCAEHPALTVLLPCYGGYKPYQGLVTIDTNGDFATYFSRVTDPLISSFLALRRRLSHAPPIPRLLKDYPSLRSIYTNLPLAPNLSKPEYIPTRLLSLLQTLRKYFPRHRLILSDFSSLPDTIPGICSPVVQTRYQNTTVACSTLFVKQGYFDIFFPTNFERLRDMYEHLLSQPSSPVQGAESIPIRHSPLESNMSPLALGENFFSSFHPKNRRAPLDGVTSSSGLPVGEKKSSVYTHAEFMETYADLERTRLRNGENPILDYYKNVKFLF</sequence>
<organism evidence="8 9">
    <name type="scientific">Meripilus lineatus</name>
    <dbReference type="NCBI Taxonomy" id="2056292"/>
    <lineage>
        <taxon>Eukaryota</taxon>
        <taxon>Fungi</taxon>
        <taxon>Dikarya</taxon>
        <taxon>Basidiomycota</taxon>
        <taxon>Agaricomycotina</taxon>
        <taxon>Agaricomycetes</taxon>
        <taxon>Polyporales</taxon>
        <taxon>Meripilaceae</taxon>
        <taxon>Meripilus</taxon>
    </lineage>
</organism>
<dbReference type="PANTHER" id="PTHR12049:SF5">
    <property type="entry name" value="PROTEIN ARGININE METHYLTRANSFERASE NDUFAF7 HOMOLOG, MITOCHONDRIAL"/>
    <property type="match status" value="1"/>
</dbReference>